<accession>A0A836GVG0</accession>
<dbReference type="KEGG" id="lmat:92511909"/>
<dbReference type="Proteomes" id="UP000673552">
    <property type="component" value="Chromosome 32"/>
</dbReference>
<reference evidence="1 2" key="1">
    <citation type="submission" date="2021-03" db="EMBL/GenBank/DDBJ databases">
        <title>Leishmania (Mundinia) martiniquensis Genome sequencing and assembly.</title>
        <authorList>
            <person name="Almutairi H."/>
            <person name="Gatherer D."/>
        </authorList>
    </citation>
    <scope>NUCLEOTIDE SEQUENCE [LARGE SCALE GENOMIC DNA]</scope>
    <source>
        <strain evidence="1">LSCM1</strain>
    </source>
</reference>
<gene>
    <name evidence="1" type="ORF">LSCM1_01797</name>
</gene>
<evidence type="ECO:0000313" key="2">
    <source>
        <dbReference type="Proteomes" id="UP000673552"/>
    </source>
</evidence>
<protein>
    <submittedName>
        <fullName evidence="1">Uncharacterized protein</fullName>
    </submittedName>
</protein>
<comment type="caution">
    <text evidence="1">The sequence shown here is derived from an EMBL/GenBank/DDBJ whole genome shotgun (WGS) entry which is preliminary data.</text>
</comment>
<sequence length="289" mass="32206">MSPLTKQAVRLPPFFAHRHTLTHESDKRAVMSPSTAPPTITCFGHFHVAHEEASVKEPGRITHLIPILEVLHIRDAETAGESSAVMAAVRRLREGAGHDSVQVHTIRWRGETETSIRAQLRPVLVHYRLQILFVKERTQRRVLECQELNERVPLVTEYYQATPLKWRLIGPRSNRACVGNLEPESVLSSAASVVTSVSEARREQQFRETFERFESALQHRDTVSGASSAVRARAGSFSDFSAYEDRGRMPSSPPPRVPLGQCAPVPMDASVEDDALGTTVAYADLVYHA</sequence>
<keyword evidence="2" id="KW-1185">Reference proteome</keyword>
<evidence type="ECO:0000313" key="1">
    <source>
        <dbReference type="EMBL" id="KAG5470553.1"/>
    </source>
</evidence>
<dbReference type="AlphaFoldDB" id="A0A836GVG0"/>
<dbReference type="EMBL" id="JAFEUZ010000032">
    <property type="protein sequence ID" value="KAG5470553.1"/>
    <property type="molecule type" value="Genomic_DNA"/>
</dbReference>
<organism evidence="1 2">
    <name type="scientific">Leishmania martiniquensis</name>
    <dbReference type="NCBI Taxonomy" id="1580590"/>
    <lineage>
        <taxon>Eukaryota</taxon>
        <taxon>Discoba</taxon>
        <taxon>Euglenozoa</taxon>
        <taxon>Kinetoplastea</taxon>
        <taxon>Metakinetoplastina</taxon>
        <taxon>Trypanosomatida</taxon>
        <taxon>Trypanosomatidae</taxon>
        <taxon>Leishmaniinae</taxon>
        <taxon>Leishmania</taxon>
    </lineage>
</organism>
<dbReference type="RefSeq" id="XP_067175946.1">
    <property type="nucleotide sequence ID" value="XM_067319397.1"/>
</dbReference>
<name>A0A836GVG0_9TRYP</name>
<dbReference type="OrthoDB" id="272808at2759"/>
<dbReference type="GeneID" id="92511909"/>
<proteinExistence type="predicted"/>